<evidence type="ECO:0000313" key="1">
    <source>
        <dbReference type="EMBL" id="AFL68917.1"/>
    </source>
</evidence>
<dbReference type="HOGENOM" id="CLU_178563_6_3_7"/>
<organism evidence="1 2">
    <name type="scientific">Sulfurospirillum barnesii (strain ATCC 700032 / DSM 10660 / SES-3)</name>
    <dbReference type="NCBI Taxonomy" id="760154"/>
    <lineage>
        <taxon>Bacteria</taxon>
        <taxon>Pseudomonadati</taxon>
        <taxon>Campylobacterota</taxon>
        <taxon>Epsilonproteobacteria</taxon>
        <taxon>Campylobacterales</taxon>
        <taxon>Sulfurospirillaceae</taxon>
        <taxon>Sulfurospirillum</taxon>
    </lineage>
</organism>
<dbReference type="Gene3D" id="2.10.70.10">
    <property type="entry name" value="Complement Module, domain 1"/>
    <property type="match status" value="1"/>
</dbReference>
<accession>I3XY93</accession>
<dbReference type="eggNOG" id="COG4256">
    <property type="taxonomic scope" value="Bacteria"/>
</dbReference>
<protein>
    <submittedName>
        <fullName evidence="1">Hemin uptake protein hemP</fullName>
    </submittedName>
</protein>
<dbReference type="InterPro" id="IPR019600">
    <property type="entry name" value="Hemin_uptake_protein_HemP"/>
</dbReference>
<gene>
    <name evidence="1" type="ordered locus">Sulba_1629</name>
</gene>
<sequence>MSKQKVVDSKYLFGEDKIIKIVHNGVEYVLRITKDDKLILTK</sequence>
<reference evidence="1 2" key="1">
    <citation type="submission" date="2012-06" db="EMBL/GenBank/DDBJ databases">
        <title>Complete sequence of Sulfurospirillum barnesii SES-3.</title>
        <authorList>
            <consortium name="US DOE Joint Genome Institute"/>
            <person name="Lucas S."/>
            <person name="Han J."/>
            <person name="Lapidus A."/>
            <person name="Cheng J.-F."/>
            <person name="Goodwin L."/>
            <person name="Pitluck S."/>
            <person name="Peters L."/>
            <person name="Ovchinnikova G."/>
            <person name="Lu M."/>
            <person name="Detter J.C."/>
            <person name="Han C."/>
            <person name="Tapia R."/>
            <person name="Land M."/>
            <person name="Hauser L."/>
            <person name="Kyrpides N."/>
            <person name="Ivanova N."/>
            <person name="Pagani I."/>
            <person name="Stolz J."/>
            <person name="Arkin A."/>
            <person name="Dehal P."/>
            <person name="Oremland R."/>
            <person name="Saltikov C."/>
            <person name="Basu P."/>
            <person name="Hollibaugh J."/>
            <person name="Newman D."/>
            <person name="Stolyar S."/>
            <person name="Hazen T."/>
            <person name="Woyke T."/>
        </authorList>
    </citation>
    <scope>NUCLEOTIDE SEQUENCE [LARGE SCALE GENOMIC DNA]</scope>
    <source>
        <strain evidence="2">ATCC 700032 / DSM 10660 / SES-3</strain>
    </source>
</reference>
<keyword evidence="2" id="KW-1185">Reference proteome</keyword>
<dbReference type="OrthoDB" id="5348353at2"/>
<dbReference type="Proteomes" id="UP000006176">
    <property type="component" value="Chromosome"/>
</dbReference>
<dbReference type="Pfam" id="PF10636">
    <property type="entry name" value="hemP"/>
    <property type="match status" value="1"/>
</dbReference>
<dbReference type="RefSeq" id="WP_014769795.1">
    <property type="nucleotide sequence ID" value="NC_018002.1"/>
</dbReference>
<dbReference type="EMBL" id="CP003333">
    <property type="protein sequence ID" value="AFL68917.1"/>
    <property type="molecule type" value="Genomic_DNA"/>
</dbReference>
<dbReference type="PATRIC" id="fig|760154.4.peg.1632"/>
<name>I3XY93_SULBS</name>
<evidence type="ECO:0000313" key="2">
    <source>
        <dbReference type="Proteomes" id="UP000006176"/>
    </source>
</evidence>
<dbReference type="AlphaFoldDB" id="I3XY93"/>
<proteinExistence type="predicted"/>
<dbReference type="KEGG" id="sba:Sulba_1629"/>